<feature type="compositionally biased region" description="Acidic residues" evidence="1">
    <location>
        <begin position="604"/>
        <end position="618"/>
    </location>
</feature>
<proteinExistence type="predicted"/>
<feature type="region of interest" description="Disordered" evidence="1">
    <location>
        <begin position="547"/>
        <end position="618"/>
    </location>
</feature>
<dbReference type="Proteomes" id="UP000799291">
    <property type="component" value="Unassembled WGS sequence"/>
</dbReference>
<accession>A0A6G1IGH0</accession>
<feature type="region of interest" description="Disordered" evidence="1">
    <location>
        <begin position="444"/>
        <end position="469"/>
    </location>
</feature>
<name>A0A6G1IGH0_9PLEO</name>
<gene>
    <name evidence="2" type="ORF">K458DRAFT_491898</name>
</gene>
<feature type="compositionally biased region" description="Polar residues" evidence="1">
    <location>
        <begin position="558"/>
        <end position="567"/>
    </location>
</feature>
<evidence type="ECO:0000313" key="3">
    <source>
        <dbReference type="Proteomes" id="UP000799291"/>
    </source>
</evidence>
<feature type="compositionally biased region" description="Basic and acidic residues" evidence="1">
    <location>
        <begin position="581"/>
        <end position="603"/>
    </location>
</feature>
<keyword evidence="3" id="KW-1185">Reference proteome</keyword>
<feature type="region of interest" description="Disordered" evidence="1">
    <location>
        <begin position="39"/>
        <end position="58"/>
    </location>
</feature>
<dbReference type="AlphaFoldDB" id="A0A6G1IGH0"/>
<dbReference type="OrthoDB" id="3794856at2759"/>
<evidence type="ECO:0000256" key="1">
    <source>
        <dbReference type="SAM" id="MobiDB-lite"/>
    </source>
</evidence>
<protein>
    <submittedName>
        <fullName evidence="2">Uncharacterized protein</fullName>
    </submittedName>
</protein>
<evidence type="ECO:0000313" key="2">
    <source>
        <dbReference type="EMBL" id="KAF2677326.1"/>
    </source>
</evidence>
<dbReference type="EMBL" id="MU005623">
    <property type="protein sequence ID" value="KAF2677326.1"/>
    <property type="molecule type" value="Genomic_DNA"/>
</dbReference>
<reference evidence="2" key="1">
    <citation type="journal article" date="2020" name="Stud. Mycol.">
        <title>101 Dothideomycetes genomes: a test case for predicting lifestyles and emergence of pathogens.</title>
        <authorList>
            <person name="Haridas S."/>
            <person name="Albert R."/>
            <person name="Binder M."/>
            <person name="Bloem J."/>
            <person name="Labutti K."/>
            <person name="Salamov A."/>
            <person name="Andreopoulos B."/>
            <person name="Baker S."/>
            <person name="Barry K."/>
            <person name="Bills G."/>
            <person name="Bluhm B."/>
            <person name="Cannon C."/>
            <person name="Castanera R."/>
            <person name="Culley D."/>
            <person name="Daum C."/>
            <person name="Ezra D."/>
            <person name="Gonzalez J."/>
            <person name="Henrissat B."/>
            <person name="Kuo A."/>
            <person name="Liang C."/>
            <person name="Lipzen A."/>
            <person name="Lutzoni F."/>
            <person name="Magnuson J."/>
            <person name="Mondo S."/>
            <person name="Nolan M."/>
            <person name="Ohm R."/>
            <person name="Pangilinan J."/>
            <person name="Park H.-J."/>
            <person name="Ramirez L."/>
            <person name="Alfaro M."/>
            <person name="Sun H."/>
            <person name="Tritt A."/>
            <person name="Yoshinaga Y."/>
            <person name="Zwiers L.-H."/>
            <person name="Turgeon B."/>
            <person name="Goodwin S."/>
            <person name="Spatafora J."/>
            <person name="Crous P."/>
            <person name="Grigoriev I."/>
        </authorList>
    </citation>
    <scope>NUCLEOTIDE SEQUENCE</scope>
    <source>
        <strain evidence="2">CBS 122367</strain>
    </source>
</reference>
<sequence>MEPIPDRLYTDPQWALGHYTPGSPLWRAAKQVANSMESAAAQSRSLAPLPRRDKPAAQQSTARYGYSSAHIFDDSAIRVPVKNLPARVASLLVPASSSRQPAPITTPSPKLSRNDIIDRDSRPDWIINSLHVSRLNDYRDLCEIIPNAAILGSKTMLCTKDDFQQTASGFWPDTYRLTFKPPSGTIGIPQTENDELTIIFCLGEAILNKDGVHDNPRAAFMVHWSSDSTTAFERWQVDPIARKILDACIKLHKDGFREPIFDRALETKVNPNLAFNERINCLIVLFSKWKSVCDTIMRSEKIMTYVAGPAAHYKITHAAQKQNETRKNNYEQSKAERYDLEVVRRGDGAEPYVCPVGPSASADRSSEPAELPSVPIPAPAERVTATTWTHTRASLLPLPADPPATSPVIYTITPPAPHSGGPISKRTRKSLDAKIRRLDKNNKVTGRSFATPGNKVTKPAPRSKKGAKPNVQFLDSPIVVSSLPRAESSGSVPDVTPAPTPVPSPTLDTFGGPVYSANDALANAVPSPALPPVGVFGVTEVLPAQTLSNEARPANKIDASSASNTSAKEGLSRRPGVLPWELKKEREAEEAKEKDKDKDKDKDKEEEDKDEDQVDAEG</sequence>
<organism evidence="2 3">
    <name type="scientific">Lentithecium fluviatile CBS 122367</name>
    <dbReference type="NCBI Taxonomy" id="1168545"/>
    <lineage>
        <taxon>Eukaryota</taxon>
        <taxon>Fungi</taxon>
        <taxon>Dikarya</taxon>
        <taxon>Ascomycota</taxon>
        <taxon>Pezizomycotina</taxon>
        <taxon>Dothideomycetes</taxon>
        <taxon>Pleosporomycetidae</taxon>
        <taxon>Pleosporales</taxon>
        <taxon>Massarineae</taxon>
        <taxon>Lentitheciaceae</taxon>
        <taxon>Lentithecium</taxon>
    </lineage>
</organism>